<dbReference type="InterPro" id="IPR024607">
    <property type="entry name" value="Sulfatase_CS"/>
</dbReference>
<comment type="caution">
    <text evidence="8">The sequence shown here is derived from an EMBL/GenBank/DDBJ whole genome shotgun (WGS) entry which is preliminary data.</text>
</comment>
<feature type="chain" id="PRO_5025570626" description="Sulfatase N-terminal domain-containing protein" evidence="6">
    <location>
        <begin position="24"/>
        <end position="191"/>
    </location>
</feature>
<dbReference type="InterPro" id="IPR050738">
    <property type="entry name" value="Sulfatase"/>
</dbReference>
<dbReference type="PANTHER" id="PTHR42693">
    <property type="entry name" value="ARYLSULFATASE FAMILY MEMBER"/>
    <property type="match status" value="1"/>
</dbReference>
<organism evidence="8">
    <name type="scientific">Hyalella azteca</name>
    <name type="common">Amphipod</name>
    <dbReference type="NCBI Taxonomy" id="294128"/>
    <lineage>
        <taxon>Eukaryota</taxon>
        <taxon>Metazoa</taxon>
        <taxon>Ecdysozoa</taxon>
        <taxon>Arthropoda</taxon>
        <taxon>Crustacea</taxon>
        <taxon>Multicrustacea</taxon>
        <taxon>Malacostraca</taxon>
        <taxon>Eumalacostraca</taxon>
        <taxon>Peracarida</taxon>
        <taxon>Amphipoda</taxon>
        <taxon>Senticaudata</taxon>
        <taxon>Talitrida</taxon>
        <taxon>Talitroidea</taxon>
        <taxon>Hyalellidae</taxon>
        <taxon>Hyalella</taxon>
    </lineage>
</organism>
<dbReference type="GO" id="GO:0004065">
    <property type="term" value="F:arylsulfatase activity"/>
    <property type="evidence" value="ECO:0007669"/>
    <property type="project" value="TreeGrafter"/>
</dbReference>
<feature type="domain" description="Sulfatase N-terminal" evidence="7">
    <location>
        <begin position="35"/>
        <end position="171"/>
    </location>
</feature>
<keyword evidence="4" id="KW-0378">Hydrolase</keyword>
<evidence type="ECO:0000256" key="6">
    <source>
        <dbReference type="SAM" id="SignalP"/>
    </source>
</evidence>
<dbReference type="Pfam" id="PF00884">
    <property type="entry name" value="Sulfatase"/>
    <property type="match status" value="1"/>
</dbReference>
<name>A0A6A0HD17_HYAAZ</name>
<reference evidence="8" key="2">
    <citation type="journal article" date="2018" name="Environ. Sci. Technol.">
        <title>The Toxicogenome of Hyalella azteca: A Model for Sediment Ecotoxicology and Evolutionary Toxicology.</title>
        <authorList>
            <person name="Poynton H.C."/>
            <person name="Hasenbein S."/>
            <person name="Benoit J.B."/>
            <person name="Sepulveda M.S."/>
            <person name="Poelchau M.F."/>
            <person name="Hughes D.S.T."/>
            <person name="Murali S.C."/>
            <person name="Chen S."/>
            <person name="Glastad K.M."/>
            <person name="Goodisman M.A.D."/>
            <person name="Werren J.H."/>
            <person name="Vineis J.H."/>
            <person name="Bowen J.L."/>
            <person name="Friedrich M."/>
            <person name="Jones J."/>
            <person name="Robertson H.M."/>
            <person name="Feyereisen R."/>
            <person name="Mechler-Hickson A."/>
            <person name="Mathers N."/>
            <person name="Lee C.E."/>
            <person name="Colbourne J.K."/>
            <person name="Biales A."/>
            <person name="Johnston J.S."/>
            <person name="Wellborn G.A."/>
            <person name="Rosendale A.J."/>
            <person name="Cridge A.G."/>
            <person name="Munoz-Torres M.C."/>
            <person name="Bain P.A."/>
            <person name="Manny A.R."/>
            <person name="Major K.M."/>
            <person name="Lambert F.N."/>
            <person name="Vulpe C.D."/>
            <person name="Tuck P."/>
            <person name="Blalock B.J."/>
            <person name="Lin Y.Y."/>
            <person name="Smith M.E."/>
            <person name="Ochoa-Acuna H."/>
            <person name="Chen M.M."/>
            <person name="Childers C.P."/>
            <person name="Qu J."/>
            <person name="Dugan S."/>
            <person name="Lee S.L."/>
            <person name="Chao H."/>
            <person name="Dinh H."/>
            <person name="Han Y."/>
            <person name="Doddapaneni H."/>
            <person name="Worley K.C."/>
            <person name="Muzny D.M."/>
            <person name="Gibbs R.A."/>
            <person name="Richards S."/>
        </authorList>
    </citation>
    <scope>NUCLEOTIDE SEQUENCE</scope>
    <source>
        <strain evidence="8">HAZT.00-mixed</strain>
        <tissue evidence="8">Whole organism</tissue>
    </source>
</reference>
<reference evidence="8" key="3">
    <citation type="submission" date="2019-06" db="EMBL/GenBank/DDBJ databases">
        <authorList>
            <person name="Poynton C."/>
            <person name="Hasenbein S."/>
            <person name="Benoit J.B."/>
            <person name="Sepulveda M.S."/>
            <person name="Poelchau M.F."/>
            <person name="Murali S.C."/>
            <person name="Chen S."/>
            <person name="Glastad K.M."/>
            <person name="Werren J.H."/>
            <person name="Vineis J.H."/>
            <person name="Bowen J.L."/>
            <person name="Friedrich M."/>
            <person name="Jones J."/>
            <person name="Robertson H.M."/>
            <person name="Feyereisen R."/>
            <person name="Mechler-Hickson A."/>
            <person name="Mathers N."/>
            <person name="Lee C.E."/>
            <person name="Colbourne J.K."/>
            <person name="Biales A."/>
            <person name="Johnston J.S."/>
            <person name="Wellborn G.A."/>
            <person name="Rosendale A.J."/>
            <person name="Cridge A.G."/>
            <person name="Munoz-Torres M.C."/>
            <person name="Bain P.A."/>
            <person name="Manny A.R."/>
            <person name="Major K.M."/>
            <person name="Lambert F.N."/>
            <person name="Vulpe C.D."/>
            <person name="Tuck P."/>
            <person name="Blalock B.J."/>
            <person name="Lin Y.-Y."/>
            <person name="Smith M.E."/>
            <person name="Ochoa-Acuna H."/>
            <person name="Chen M.-J.M."/>
            <person name="Childers C.P."/>
            <person name="Qu J."/>
            <person name="Dugan S."/>
            <person name="Lee S.L."/>
            <person name="Chao H."/>
            <person name="Dinh H."/>
            <person name="Han Y."/>
            <person name="Doddapaneni H."/>
            <person name="Worley K.C."/>
            <person name="Muzny D.M."/>
            <person name="Gibbs R.A."/>
            <person name="Richards S."/>
        </authorList>
    </citation>
    <scope>NUCLEOTIDE SEQUENCE</scope>
    <source>
        <strain evidence="8">HAZT.00-mixed</strain>
        <tissue evidence="8">Whole organism</tissue>
    </source>
</reference>
<accession>A0A6A0HD17</accession>
<proteinExistence type="inferred from homology"/>
<evidence type="ECO:0000313" key="8">
    <source>
        <dbReference type="EMBL" id="KAA0203131.1"/>
    </source>
</evidence>
<evidence type="ECO:0000256" key="3">
    <source>
        <dbReference type="ARBA" id="ARBA00022723"/>
    </source>
</evidence>
<dbReference type="EMBL" id="JQDR03002417">
    <property type="protein sequence ID" value="KAA0203131.1"/>
    <property type="molecule type" value="Genomic_DNA"/>
</dbReference>
<feature type="signal peptide" evidence="6">
    <location>
        <begin position="1"/>
        <end position="23"/>
    </location>
</feature>
<dbReference type="PANTHER" id="PTHR42693:SF47">
    <property type="entry name" value="N-ACETYLGALACTOSAMINE-6-SULFATASE"/>
    <property type="match status" value="1"/>
</dbReference>
<comment type="cofactor">
    <cofactor evidence="1">
        <name>Ca(2+)</name>
        <dbReference type="ChEBI" id="CHEBI:29108"/>
    </cofactor>
</comment>
<dbReference type="GO" id="GO:0046872">
    <property type="term" value="F:metal ion binding"/>
    <property type="evidence" value="ECO:0007669"/>
    <property type="project" value="UniProtKB-KW"/>
</dbReference>
<sequence length="191" mass="21238">MLRKSYFWLLFLASSLLSEEAYGGNPPNFVVMLMDDPGRETPQLDRMAREGVLVPAMYASAPLCSPSRAALLTGRLPVRNGFYSDNDLGRNAYTPQDIVGGIADEETLLSELLQQAGYVSAVVGKWCIILIHTSSLLINTRHLGHQEKFLPLQHGFDSYFGSPNCHFGPYDDVTTPNIAVFRDNKMVGRWV</sequence>
<evidence type="ECO:0000256" key="5">
    <source>
        <dbReference type="ARBA" id="ARBA00022837"/>
    </source>
</evidence>
<dbReference type="AlphaFoldDB" id="A0A6A0HD17"/>
<reference evidence="8" key="1">
    <citation type="submission" date="2014-08" db="EMBL/GenBank/DDBJ databases">
        <authorList>
            <person name="Murali S."/>
            <person name="Richards S."/>
            <person name="Bandaranaike D."/>
            <person name="Bellair M."/>
            <person name="Blankenburg K."/>
            <person name="Chao H."/>
            <person name="Dinh H."/>
            <person name="Doddapaneni H."/>
            <person name="Dugan-Rocha S."/>
            <person name="Elkadiri S."/>
            <person name="Gnanaolivu R."/>
            <person name="Hughes D."/>
            <person name="Lee S."/>
            <person name="Li M."/>
            <person name="Ming W."/>
            <person name="Munidasa M."/>
            <person name="Muniz J."/>
            <person name="Nguyen L."/>
            <person name="Osuji N."/>
            <person name="Pu L.-L."/>
            <person name="Puazo M."/>
            <person name="Skinner E."/>
            <person name="Qu C."/>
            <person name="Quiroz J."/>
            <person name="Raj R."/>
            <person name="Weissenberger G."/>
            <person name="Xin Y."/>
            <person name="Zou X."/>
            <person name="Han Y."/>
            <person name="Worley K."/>
            <person name="Muzny D."/>
            <person name="Gibbs R."/>
        </authorList>
    </citation>
    <scope>NUCLEOTIDE SEQUENCE</scope>
    <source>
        <strain evidence="8">HAZT.00-mixed</strain>
        <tissue evidence="8">Whole organism</tissue>
    </source>
</reference>
<protein>
    <recommendedName>
        <fullName evidence="7">Sulfatase N-terminal domain-containing protein</fullName>
    </recommendedName>
</protein>
<dbReference type="OrthoDB" id="103349at2759"/>
<dbReference type="InterPro" id="IPR000917">
    <property type="entry name" value="Sulfatase_N"/>
</dbReference>
<keyword evidence="3" id="KW-0479">Metal-binding</keyword>
<evidence type="ECO:0000256" key="2">
    <source>
        <dbReference type="ARBA" id="ARBA00008779"/>
    </source>
</evidence>
<dbReference type="Gene3D" id="3.40.720.10">
    <property type="entry name" value="Alkaline Phosphatase, subunit A"/>
    <property type="match status" value="1"/>
</dbReference>
<dbReference type="PROSITE" id="PS00523">
    <property type="entry name" value="SULFATASE_1"/>
    <property type="match status" value="1"/>
</dbReference>
<evidence type="ECO:0000256" key="4">
    <source>
        <dbReference type="ARBA" id="ARBA00022801"/>
    </source>
</evidence>
<feature type="non-terminal residue" evidence="8">
    <location>
        <position position="191"/>
    </location>
</feature>
<dbReference type="Proteomes" id="UP000711488">
    <property type="component" value="Unassembled WGS sequence"/>
</dbReference>
<keyword evidence="5" id="KW-0106">Calcium</keyword>
<evidence type="ECO:0000256" key="1">
    <source>
        <dbReference type="ARBA" id="ARBA00001913"/>
    </source>
</evidence>
<dbReference type="InterPro" id="IPR017850">
    <property type="entry name" value="Alkaline_phosphatase_core_sf"/>
</dbReference>
<gene>
    <name evidence="8" type="ORF">HAZT_HAZT003262</name>
</gene>
<keyword evidence="6" id="KW-0732">Signal</keyword>
<evidence type="ECO:0000259" key="7">
    <source>
        <dbReference type="Pfam" id="PF00884"/>
    </source>
</evidence>
<dbReference type="SUPFAM" id="SSF53649">
    <property type="entry name" value="Alkaline phosphatase-like"/>
    <property type="match status" value="1"/>
</dbReference>
<comment type="similarity">
    <text evidence="2">Belongs to the sulfatase family.</text>
</comment>